<accession>A0AAV3TDZ4</accession>
<dbReference type="EMBL" id="BAAADV010000008">
    <property type="protein sequence ID" value="GAA0681924.1"/>
    <property type="molecule type" value="Genomic_DNA"/>
</dbReference>
<dbReference type="InterPro" id="IPR040624">
    <property type="entry name" value="HalOD1"/>
</dbReference>
<feature type="domain" description="Halobacterial output" evidence="1">
    <location>
        <begin position="16"/>
        <end position="86"/>
    </location>
</feature>
<comment type="caution">
    <text evidence="2">The sequence shown here is derived from an EMBL/GenBank/DDBJ whole genome shotgun (WGS) entry which is preliminary data.</text>
</comment>
<protein>
    <recommendedName>
        <fullName evidence="1">Halobacterial output domain-containing protein</fullName>
    </recommendedName>
</protein>
<gene>
    <name evidence="2" type="ORF">GCM10009020_33810</name>
</gene>
<keyword evidence="3" id="KW-1185">Reference proteome</keyword>
<evidence type="ECO:0000313" key="2">
    <source>
        <dbReference type="EMBL" id="GAA0681924.1"/>
    </source>
</evidence>
<dbReference type="Proteomes" id="UP001500420">
    <property type="component" value="Unassembled WGS sequence"/>
</dbReference>
<reference evidence="2 3" key="1">
    <citation type="journal article" date="2019" name="Int. J. Syst. Evol. Microbiol.">
        <title>The Global Catalogue of Microorganisms (GCM) 10K type strain sequencing project: providing services to taxonomists for standard genome sequencing and annotation.</title>
        <authorList>
            <consortium name="The Broad Institute Genomics Platform"/>
            <consortium name="The Broad Institute Genome Sequencing Center for Infectious Disease"/>
            <person name="Wu L."/>
            <person name="Ma J."/>
        </authorList>
    </citation>
    <scope>NUCLEOTIDE SEQUENCE [LARGE SCALE GENOMIC DNA]</scope>
    <source>
        <strain evidence="2 3">JCM 16328</strain>
    </source>
</reference>
<name>A0AAV3TDZ4_9EURY</name>
<organism evidence="2 3">
    <name type="scientific">Natronoarchaeum mannanilyticum</name>
    <dbReference type="NCBI Taxonomy" id="926360"/>
    <lineage>
        <taxon>Archaea</taxon>
        <taxon>Methanobacteriati</taxon>
        <taxon>Methanobacteriota</taxon>
        <taxon>Stenosarchaea group</taxon>
        <taxon>Halobacteria</taxon>
        <taxon>Halobacteriales</taxon>
        <taxon>Natronoarchaeaceae</taxon>
    </lineage>
</organism>
<evidence type="ECO:0000313" key="3">
    <source>
        <dbReference type="Proteomes" id="UP001500420"/>
    </source>
</evidence>
<dbReference type="AlphaFoldDB" id="A0AAV3TDZ4"/>
<dbReference type="RefSeq" id="WP_343775567.1">
    <property type="nucleotide sequence ID" value="NZ_BAAADV010000008.1"/>
</dbReference>
<evidence type="ECO:0000259" key="1">
    <source>
        <dbReference type="Pfam" id="PF18545"/>
    </source>
</evidence>
<dbReference type="Pfam" id="PF18545">
    <property type="entry name" value="HalOD1"/>
    <property type="match status" value="1"/>
</dbReference>
<sequence>MVPPVARREPATGPNTTVTRRIVERVSEITDEEATELPPLYNAVDPEALGELVDSASNHAQSLKITFTYVGHKVTVDETGAVRVSPIH</sequence>
<proteinExistence type="predicted"/>